<proteinExistence type="predicted"/>
<dbReference type="EMBL" id="NAJP01000054">
    <property type="protein sequence ID" value="TKA37188.1"/>
    <property type="molecule type" value="Genomic_DNA"/>
</dbReference>
<feature type="region of interest" description="Disordered" evidence="1">
    <location>
        <begin position="19"/>
        <end position="53"/>
    </location>
</feature>
<accession>A0A4U0UMZ1</accession>
<evidence type="ECO:0000313" key="2">
    <source>
        <dbReference type="EMBL" id="TKA37188.1"/>
    </source>
</evidence>
<feature type="compositionally biased region" description="Low complexity" evidence="1">
    <location>
        <begin position="37"/>
        <end position="47"/>
    </location>
</feature>
<gene>
    <name evidence="2" type="ORF">B0A54_12050</name>
</gene>
<protein>
    <submittedName>
        <fullName evidence="2">Uncharacterized protein</fullName>
    </submittedName>
</protein>
<dbReference type="Proteomes" id="UP000310066">
    <property type="component" value="Unassembled WGS sequence"/>
</dbReference>
<sequence length="53" mass="5764">MKKIGYQFDYVTLVRALRCGKPPPEHPPPRLKPPLSPALEPSPAASKGPETQA</sequence>
<evidence type="ECO:0000256" key="1">
    <source>
        <dbReference type="SAM" id="MobiDB-lite"/>
    </source>
</evidence>
<comment type="caution">
    <text evidence="2">The sequence shown here is derived from an EMBL/GenBank/DDBJ whole genome shotgun (WGS) entry which is preliminary data.</text>
</comment>
<dbReference type="AlphaFoldDB" id="A0A4U0UMZ1"/>
<reference evidence="2 3" key="1">
    <citation type="submission" date="2017-03" db="EMBL/GenBank/DDBJ databases">
        <title>Genomes of endolithic fungi from Antarctica.</title>
        <authorList>
            <person name="Coleine C."/>
            <person name="Masonjones S."/>
            <person name="Stajich J.E."/>
        </authorList>
    </citation>
    <scope>NUCLEOTIDE SEQUENCE [LARGE SCALE GENOMIC DNA]</scope>
    <source>
        <strain evidence="2 3">CCFEE 5311</strain>
    </source>
</reference>
<organism evidence="2 3">
    <name type="scientific">Friedmanniomyces endolithicus</name>
    <dbReference type="NCBI Taxonomy" id="329885"/>
    <lineage>
        <taxon>Eukaryota</taxon>
        <taxon>Fungi</taxon>
        <taxon>Dikarya</taxon>
        <taxon>Ascomycota</taxon>
        <taxon>Pezizomycotina</taxon>
        <taxon>Dothideomycetes</taxon>
        <taxon>Dothideomycetidae</taxon>
        <taxon>Mycosphaerellales</taxon>
        <taxon>Teratosphaeriaceae</taxon>
        <taxon>Friedmanniomyces</taxon>
    </lineage>
</organism>
<name>A0A4U0UMZ1_9PEZI</name>
<evidence type="ECO:0000313" key="3">
    <source>
        <dbReference type="Proteomes" id="UP000310066"/>
    </source>
</evidence>